<sequence>MCQETDGRNAVINGPWTYKVQSIVDPSDYRGRVFSVFFCATFPLAANAAQVWLRVFLIARCSLLVVSLFFYIGSLFSGFPLD</sequence>
<feature type="non-terminal residue" evidence="2">
    <location>
        <position position="82"/>
    </location>
</feature>
<proteinExistence type="predicted"/>
<protein>
    <submittedName>
        <fullName evidence="2">Uncharacterized protein</fullName>
    </submittedName>
</protein>
<keyword evidence="3" id="KW-1185">Reference proteome</keyword>
<keyword evidence="1" id="KW-1133">Transmembrane helix</keyword>
<reference evidence="3" key="1">
    <citation type="journal article" date="2017" name="Nat. Ecol. Evol.">
        <title>Genome expansion and lineage-specific genetic innovations in the forest pathogenic fungi Armillaria.</title>
        <authorList>
            <person name="Sipos G."/>
            <person name="Prasanna A.N."/>
            <person name="Walter M.C."/>
            <person name="O'Connor E."/>
            <person name="Balint B."/>
            <person name="Krizsan K."/>
            <person name="Kiss B."/>
            <person name="Hess J."/>
            <person name="Varga T."/>
            <person name="Slot J."/>
            <person name="Riley R."/>
            <person name="Boka B."/>
            <person name="Rigling D."/>
            <person name="Barry K."/>
            <person name="Lee J."/>
            <person name="Mihaltcheva S."/>
            <person name="LaButti K."/>
            <person name="Lipzen A."/>
            <person name="Waldron R."/>
            <person name="Moloney N.M."/>
            <person name="Sperisen C."/>
            <person name="Kredics L."/>
            <person name="Vagvoelgyi C."/>
            <person name="Patrignani A."/>
            <person name="Fitzpatrick D."/>
            <person name="Nagy I."/>
            <person name="Doyle S."/>
            <person name="Anderson J.B."/>
            <person name="Grigoriev I.V."/>
            <person name="Gueldener U."/>
            <person name="Muensterkoetter M."/>
            <person name="Nagy L.G."/>
        </authorList>
    </citation>
    <scope>NUCLEOTIDE SEQUENCE [LARGE SCALE GENOMIC DNA]</scope>
    <source>
        <strain evidence="3">28-4</strain>
    </source>
</reference>
<evidence type="ECO:0000256" key="1">
    <source>
        <dbReference type="SAM" id="Phobius"/>
    </source>
</evidence>
<evidence type="ECO:0000313" key="2">
    <source>
        <dbReference type="EMBL" id="PBK63299.1"/>
    </source>
</evidence>
<dbReference type="Proteomes" id="UP000218334">
    <property type="component" value="Unassembled WGS sequence"/>
</dbReference>
<dbReference type="AlphaFoldDB" id="A0A2H3AX58"/>
<gene>
    <name evidence="2" type="ORF">ARMSODRAFT_963195</name>
</gene>
<name>A0A2H3AX58_9AGAR</name>
<feature type="transmembrane region" description="Helical" evidence="1">
    <location>
        <begin position="63"/>
        <end position="81"/>
    </location>
</feature>
<dbReference type="EMBL" id="KZ293459">
    <property type="protein sequence ID" value="PBK63299.1"/>
    <property type="molecule type" value="Genomic_DNA"/>
</dbReference>
<keyword evidence="1" id="KW-0472">Membrane</keyword>
<keyword evidence="1" id="KW-0812">Transmembrane</keyword>
<evidence type="ECO:0000313" key="3">
    <source>
        <dbReference type="Proteomes" id="UP000218334"/>
    </source>
</evidence>
<accession>A0A2H3AX58</accession>
<organism evidence="2 3">
    <name type="scientific">Armillaria solidipes</name>
    <dbReference type="NCBI Taxonomy" id="1076256"/>
    <lineage>
        <taxon>Eukaryota</taxon>
        <taxon>Fungi</taxon>
        <taxon>Dikarya</taxon>
        <taxon>Basidiomycota</taxon>
        <taxon>Agaricomycotina</taxon>
        <taxon>Agaricomycetes</taxon>
        <taxon>Agaricomycetidae</taxon>
        <taxon>Agaricales</taxon>
        <taxon>Marasmiineae</taxon>
        <taxon>Physalacriaceae</taxon>
        <taxon>Armillaria</taxon>
    </lineage>
</organism>